<name>A0A2Z2J250_CORST</name>
<dbReference type="EMBL" id="CP021252">
    <property type="protein sequence ID" value="ART22252.1"/>
    <property type="molecule type" value="Genomic_DNA"/>
</dbReference>
<dbReference type="InterPro" id="IPR013766">
    <property type="entry name" value="Thioredoxin_domain"/>
</dbReference>
<keyword evidence="4" id="KW-1015">Disulfide bond</keyword>
<comment type="subcellular location">
    <subcellularLocation>
        <location evidence="1">Cell envelope</location>
    </subcellularLocation>
</comment>
<accession>A0A2Z2J250</accession>
<organism evidence="8 9">
    <name type="scientific">Corynebacterium striatum</name>
    <dbReference type="NCBI Taxonomy" id="43770"/>
    <lineage>
        <taxon>Bacteria</taxon>
        <taxon>Bacillati</taxon>
        <taxon>Actinomycetota</taxon>
        <taxon>Actinomycetes</taxon>
        <taxon>Mycobacteriales</taxon>
        <taxon>Corynebacteriaceae</taxon>
        <taxon>Corynebacterium</taxon>
    </lineage>
</organism>
<dbReference type="PROSITE" id="PS51352">
    <property type="entry name" value="THIOREDOXIN_2"/>
    <property type="match status" value="1"/>
</dbReference>
<dbReference type="PANTHER" id="PTHR42852:SF6">
    <property type="entry name" value="THIOL:DISULFIDE INTERCHANGE PROTEIN DSBE"/>
    <property type="match status" value="1"/>
</dbReference>
<dbReference type="InterPro" id="IPR050553">
    <property type="entry name" value="Thioredoxin_ResA/DsbE_sf"/>
</dbReference>
<evidence type="ECO:0000256" key="5">
    <source>
        <dbReference type="ARBA" id="ARBA00023284"/>
    </source>
</evidence>
<dbReference type="InterPro" id="IPR013740">
    <property type="entry name" value="Redoxin"/>
</dbReference>
<feature type="domain" description="Thioredoxin" evidence="7">
    <location>
        <begin position="48"/>
        <end position="205"/>
    </location>
</feature>
<evidence type="ECO:0000256" key="3">
    <source>
        <dbReference type="ARBA" id="ARBA00022968"/>
    </source>
</evidence>
<evidence type="ECO:0000256" key="1">
    <source>
        <dbReference type="ARBA" id="ARBA00004196"/>
    </source>
</evidence>
<dbReference type="SUPFAM" id="SSF52833">
    <property type="entry name" value="Thioredoxin-like"/>
    <property type="match status" value="1"/>
</dbReference>
<feature type="transmembrane region" description="Helical" evidence="6">
    <location>
        <begin position="14"/>
        <end position="34"/>
    </location>
</feature>
<dbReference type="CDD" id="cd02966">
    <property type="entry name" value="TlpA_like_family"/>
    <property type="match status" value="1"/>
</dbReference>
<sequence length="205" mass="21209">MSGAGSRLNGMNKLTSYIVGSVIAAIVVAVLAFVGARNLLSSGGQEPELGVDAAVSASAQAGEGDVVKRPACPEGAVAGVDLECLGAQAQGAAKDVQVVNVWAWWCEPCRAELPYMQEIATAHPDWDVVGVHADGNAANGAAFLQDIGVDLPSYQDDSNNFAGQLGLPGVIPITLVVYKGEVKKQYIKPFESTADIEKAVEEALA</sequence>
<keyword evidence="6" id="KW-1133">Transmembrane helix</keyword>
<keyword evidence="2" id="KW-0201">Cytochrome c-type biogenesis</keyword>
<evidence type="ECO:0000313" key="8">
    <source>
        <dbReference type="EMBL" id="ART22252.1"/>
    </source>
</evidence>
<dbReference type="GO" id="GO:0017004">
    <property type="term" value="P:cytochrome complex assembly"/>
    <property type="evidence" value="ECO:0007669"/>
    <property type="project" value="UniProtKB-KW"/>
</dbReference>
<dbReference type="Proteomes" id="UP000250197">
    <property type="component" value="Chromosome"/>
</dbReference>
<evidence type="ECO:0000256" key="2">
    <source>
        <dbReference type="ARBA" id="ARBA00022748"/>
    </source>
</evidence>
<dbReference type="GO" id="GO:0030313">
    <property type="term" value="C:cell envelope"/>
    <property type="evidence" value="ECO:0007669"/>
    <property type="project" value="UniProtKB-SubCell"/>
</dbReference>
<dbReference type="AlphaFoldDB" id="A0A2Z2J250"/>
<evidence type="ECO:0000313" key="9">
    <source>
        <dbReference type="Proteomes" id="UP000250197"/>
    </source>
</evidence>
<evidence type="ECO:0000256" key="4">
    <source>
        <dbReference type="ARBA" id="ARBA00023157"/>
    </source>
</evidence>
<keyword evidence="6" id="KW-0812">Transmembrane</keyword>
<protein>
    <recommendedName>
        <fullName evidence="7">Thioredoxin domain-containing protein</fullName>
    </recommendedName>
</protein>
<dbReference type="PANTHER" id="PTHR42852">
    <property type="entry name" value="THIOL:DISULFIDE INTERCHANGE PROTEIN DSBE"/>
    <property type="match status" value="1"/>
</dbReference>
<dbReference type="PROSITE" id="PS00194">
    <property type="entry name" value="THIOREDOXIN_1"/>
    <property type="match status" value="1"/>
</dbReference>
<evidence type="ECO:0000259" key="7">
    <source>
        <dbReference type="PROSITE" id="PS51352"/>
    </source>
</evidence>
<gene>
    <name evidence="8" type="ORF">CBE89_12740</name>
</gene>
<proteinExistence type="predicted"/>
<dbReference type="InterPro" id="IPR036249">
    <property type="entry name" value="Thioredoxin-like_sf"/>
</dbReference>
<dbReference type="GO" id="GO:0016491">
    <property type="term" value="F:oxidoreductase activity"/>
    <property type="evidence" value="ECO:0007669"/>
    <property type="project" value="InterPro"/>
</dbReference>
<dbReference type="Gene3D" id="3.40.30.10">
    <property type="entry name" value="Glutaredoxin"/>
    <property type="match status" value="1"/>
</dbReference>
<dbReference type="InterPro" id="IPR017937">
    <property type="entry name" value="Thioredoxin_CS"/>
</dbReference>
<keyword evidence="6" id="KW-0472">Membrane</keyword>
<reference evidence="8 9" key="1">
    <citation type="submission" date="2017-05" db="EMBL/GenBank/DDBJ databases">
        <title>Complete genome sequence of Corynebacterium striatum KC-Na-1 isolated from Neophocaena asiaeorientalis in Korea.</title>
        <authorList>
            <person name="Kim J.H."/>
            <person name="Lee K."/>
        </authorList>
    </citation>
    <scope>NUCLEOTIDE SEQUENCE [LARGE SCALE GENOMIC DNA]</scope>
    <source>
        <strain evidence="8 9">KC-Na-01</strain>
    </source>
</reference>
<keyword evidence="5" id="KW-0676">Redox-active center</keyword>
<dbReference type="Pfam" id="PF08534">
    <property type="entry name" value="Redoxin"/>
    <property type="match status" value="1"/>
</dbReference>
<keyword evidence="3" id="KW-0735">Signal-anchor</keyword>
<evidence type="ECO:0000256" key="6">
    <source>
        <dbReference type="SAM" id="Phobius"/>
    </source>
</evidence>
<dbReference type="KEGG" id="cstr:CBE89_12740"/>